<sequence>MSTTTGPPLIAPKLPRPMILDQRWENLTFVHWPVEPASVAHLFPRGTRPDVFADGLTYVALVPFEMHDISLGRTPSVPYLGSFAETNIRLYSVDDAGRHGVVFRSLETTRLAVVPITRIVFGMPYTWAGMSVLRQGTRVRYQSRRRWPDRGLRSRLEVEIGEPVEPTELEQWLTARWGAHTRIAGQTWWVPNEHTSWPLHRAEILHLDDDLLDASGVTAAGPPLRALWSPGVRTQFGRPSLVR</sequence>
<dbReference type="PANTHER" id="PTHR39186">
    <property type="entry name" value="DUF2071 FAMILY PROTEIN"/>
    <property type="match status" value="1"/>
</dbReference>
<evidence type="ECO:0000313" key="2">
    <source>
        <dbReference type="Proteomes" id="UP001597068"/>
    </source>
</evidence>
<protein>
    <submittedName>
        <fullName evidence="1">YqjF family protein</fullName>
    </submittedName>
</protein>
<reference evidence="2" key="1">
    <citation type="journal article" date="2019" name="Int. J. Syst. Evol. Microbiol.">
        <title>The Global Catalogue of Microorganisms (GCM) 10K type strain sequencing project: providing services to taxonomists for standard genome sequencing and annotation.</title>
        <authorList>
            <consortium name="The Broad Institute Genomics Platform"/>
            <consortium name="The Broad Institute Genome Sequencing Center for Infectious Disease"/>
            <person name="Wu L."/>
            <person name="Ma J."/>
        </authorList>
    </citation>
    <scope>NUCLEOTIDE SEQUENCE [LARGE SCALE GENOMIC DNA]</scope>
    <source>
        <strain evidence="2">CCUG 50873</strain>
    </source>
</reference>
<dbReference type="Pfam" id="PF09844">
    <property type="entry name" value="DUF2071"/>
    <property type="match status" value="1"/>
</dbReference>
<comment type="caution">
    <text evidence="1">The sequence shown here is derived from an EMBL/GenBank/DDBJ whole genome shotgun (WGS) entry which is preliminary data.</text>
</comment>
<evidence type="ECO:0000313" key="1">
    <source>
        <dbReference type="EMBL" id="MFD0925725.1"/>
    </source>
</evidence>
<dbReference type="EMBL" id="JBHTIL010000001">
    <property type="protein sequence ID" value="MFD0925725.1"/>
    <property type="molecule type" value="Genomic_DNA"/>
</dbReference>
<dbReference type="PANTHER" id="PTHR39186:SF1">
    <property type="entry name" value="DUF2071 DOMAIN-CONTAINING PROTEIN"/>
    <property type="match status" value="1"/>
</dbReference>
<proteinExistence type="predicted"/>
<keyword evidence="2" id="KW-1185">Reference proteome</keyword>
<dbReference type="SUPFAM" id="SSF160104">
    <property type="entry name" value="Acetoacetate decarboxylase-like"/>
    <property type="match status" value="1"/>
</dbReference>
<name>A0ABW3G7X5_9NOCA</name>
<accession>A0ABW3G7X5</accession>
<gene>
    <name evidence="1" type="ORF">ACFQ04_08240</name>
</gene>
<dbReference type="InterPro" id="IPR018644">
    <property type="entry name" value="DUF2071"/>
</dbReference>
<dbReference type="RefSeq" id="WP_253646348.1">
    <property type="nucleotide sequence ID" value="NZ_BAAAMO010000002.1"/>
</dbReference>
<dbReference type="Proteomes" id="UP001597068">
    <property type="component" value="Unassembled WGS sequence"/>
</dbReference>
<organism evidence="1 2">
    <name type="scientific">Williamsia deligens</name>
    <dbReference type="NCBI Taxonomy" id="321325"/>
    <lineage>
        <taxon>Bacteria</taxon>
        <taxon>Bacillati</taxon>
        <taxon>Actinomycetota</taxon>
        <taxon>Actinomycetes</taxon>
        <taxon>Mycobacteriales</taxon>
        <taxon>Nocardiaceae</taxon>
        <taxon>Williamsia</taxon>
    </lineage>
</organism>
<dbReference type="InterPro" id="IPR023375">
    <property type="entry name" value="ADC_dom_sf"/>
</dbReference>